<dbReference type="SUPFAM" id="SSF52047">
    <property type="entry name" value="RNI-like"/>
    <property type="match status" value="1"/>
</dbReference>
<keyword evidence="4" id="KW-0067">ATP-binding</keyword>
<evidence type="ECO:0000256" key="3">
    <source>
        <dbReference type="ARBA" id="ARBA00022741"/>
    </source>
</evidence>
<accession>A0AAD9BQJ6</accession>
<dbReference type="InterPro" id="IPR027417">
    <property type="entry name" value="P-loop_NTPase"/>
</dbReference>
<dbReference type="Gene3D" id="1.10.533.20">
    <property type="match status" value="1"/>
</dbReference>
<evidence type="ECO:0000256" key="5">
    <source>
        <dbReference type="SAM" id="MobiDB-lite"/>
    </source>
</evidence>
<organism evidence="7 8">
    <name type="scientific">Dissostichus eleginoides</name>
    <name type="common">Patagonian toothfish</name>
    <name type="synonym">Dissostichus amissus</name>
    <dbReference type="NCBI Taxonomy" id="100907"/>
    <lineage>
        <taxon>Eukaryota</taxon>
        <taxon>Metazoa</taxon>
        <taxon>Chordata</taxon>
        <taxon>Craniata</taxon>
        <taxon>Vertebrata</taxon>
        <taxon>Euteleostomi</taxon>
        <taxon>Actinopterygii</taxon>
        <taxon>Neopterygii</taxon>
        <taxon>Teleostei</taxon>
        <taxon>Neoteleostei</taxon>
        <taxon>Acanthomorphata</taxon>
        <taxon>Eupercaria</taxon>
        <taxon>Perciformes</taxon>
        <taxon>Notothenioidei</taxon>
        <taxon>Nototheniidae</taxon>
        <taxon>Dissostichus</taxon>
    </lineage>
</organism>
<dbReference type="InterPro" id="IPR032675">
    <property type="entry name" value="LRR_dom_sf"/>
</dbReference>
<evidence type="ECO:0000256" key="1">
    <source>
        <dbReference type="ARBA" id="ARBA00022614"/>
    </source>
</evidence>
<dbReference type="PANTHER" id="PTHR47189:SF1">
    <property type="entry name" value="MHC CLASS II TRANSACTIVATOR"/>
    <property type="match status" value="1"/>
</dbReference>
<dbReference type="Proteomes" id="UP001228049">
    <property type="component" value="Unassembled WGS sequence"/>
</dbReference>
<keyword evidence="3" id="KW-0547">Nucleotide-binding</keyword>
<proteinExistence type="predicted"/>
<dbReference type="Gene3D" id="3.40.50.300">
    <property type="entry name" value="P-loop containing nucleotide triphosphate hydrolases"/>
    <property type="match status" value="1"/>
</dbReference>
<dbReference type="SUPFAM" id="SSF52540">
    <property type="entry name" value="P-loop containing nucleoside triphosphate hydrolases"/>
    <property type="match status" value="1"/>
</dbReference>
<keyword evidence="1" id="KW-0433">Leucine-rich repeat</keyword>
<keyword evidence="2" id="KW-0677">Repeat</keyword>
<evidence type="ECO:0000259" key="6">
    <source>
        <dbReference type="PROSITE" id="PS50837"/>
    </source>
</evidence>
<dbReference type="GO" id="GO:0045944">
    <property type="term" value="P:positive regulation of transcription by RNA polymerase II"/>
    <property type="evidence" value="ECO:0007669"/>
    <property type="project" value="TreeGrafter"/>
</dbReference>
<dbReference type="InterPro" id="IPR041267">
    <property type="entry name" value="NLRP_HD2"/>
</dbReference>
<dbReference type="PANTHER" id="PTHR47189">
    <property type="entry name" value="MHC CLASS II TRANSACTIVATOR"/>
    <property type="match status" value="1"/>
</dbReference>
<dbReference type="AlphaFoldDB" id="A0AAD9BQJ6"/>
<evidence type="ECO:0000313" key="7">
    <source>
        <dbReference type="EMBL" id="KAK1888345.1"/>
    </source>
</evidence>
<comment type="caution">
    <text evidence="7">The sequence shown here is derived from an EMBL/GenBank/DDBJ whole genome shotgun (WGS) entry which is preliminary data.</text>
</comment>
<feature type="region of interest" description="Disordered" evidence="5">
    <location>
        <begin position="178"/>
        <end position="206"/>
    </location>
</feature>
<dbReference type="GO" id="GO:0045345">
    <property type="term" value="P:positive regulation of MHC class I biosynthetic process"/>
    <property type="evidence" value="ECO:0007669"/>
    <property type="project" value="TreeGrafter"/>
</dbReference>
<name>A0AAD9BQJ6_DISEL</name>
<dbReference type="Gene3D" id="3.80.10.10">
    <property type="entry name" value="Ribonuclease Inhibitor"/>
    <property type="match status" value="1"/>
</dbReference>
<dbReference type="EMBL" id="JASDAP010000018">
    <property type="protein sequence ID" value="KAK1888345.1"/>
    <property type="molecule type" value="Genomic_DNA"/>
</dbReference>
<evidence type="ECO:0000256" key="4">
    <source>
        <dbReference type="ARBA" id="ARBA00022840"/>
    </source>
</evidence>
<keyword evidence="8" id="KW-1185">Reference proteome</keyword>
<evidence type="ECO:0000256" key="2">
    <source>
        <dbReference type="ARBA" id="ARBA00022737"/>
    </source>
</evidence>
<dbReference type="Pfam" id="PF05729">
    <property type="entry name" value="NACHT"/>
    <property type="match status" value="1"/>
</dbReference>
<sequence>MDEEVDPDNENVNSVLAQESSELLRIISGQTPVVIIKLCEMMPSEGRWDMVLGPGSSSATHHIEAMLKYYIRAKAADCCNFLQSVCILCENIPMHLESRLMSVAGNANNDCENSSPSVTDGKTSSPLSEKQLIKRPRIDHWERYIAAVMQLLQRRWERLSERLVRDVQLESVWVSLRTPNRGRDRPDQTPGSAEKGGRTPEADGDYGFMDSRVTLETFLKGCAGKVTILVGPAGSGKTLLMSCLGQQWAQRLAPIPSSHLFVLLEFRQLNLLSCPLSLSELLCQHYLPLKGCNEANRAIVDYLISNPEQSCWVLDGYDEFHSKITKQELHGEPLDADKSLPVSDLVSGLLNRQLLPGCTVVVTCRARNVSDLEGLSDKVGHLLGWDRHEIKEYVDNFFGLKGHSSHKAIGPQAADLLLSSRHLLAMSSLPGLCNTCCICLDRDPDATESNEGSKATSIPQSVVCTLGRYRSELCELSQLAWRGVEESRILFMKEDISPEVLDFSIRTGLFSQVELRREDGWLVNSYCFNHLTLQEFMAALRIMTSDEVSDTQLKKRFSLKTRWTTKTDQRTVFTDSLHQYVCGLASPCCTEALVEVARTSGGSGGQSWVLKRQNLVLKLLKNFCQSNTLTGPKILDLCHCVQESQDHQLAKQAVDGRSTLELRNIRLLPTDIDALAFVVSSAGDNGIGLDFGACSMELECLDVLPRCRYIHSLSFRSRKYGDKFAEKLSSILPHFTTLRKLEFCCASLTATGAASLVSALQDCPDITEINLSDNNLKDEGIKHVADIFPKQLRLISVKLGRNNSSLEAVDYLIGKMSSCLNFQNFNADGMKELTVTFSQTSDLNSHKTKSEPTISLLNQKWCKTKMQQLANSLALQSHRKDHCQ</sequence>
<dbReference type="PROSITE" id="PS50837">
    <property type="entry name" value="NACHT"/>
    <property type="match status" value="1"/>
</dbReference>
<evidence type="ECO:0000313" key="8">
    <source>
        <dbReference type="Proteomes" id="UP001228049"/>
    </source>
</evidence>
<feature type="domain" description="NACHT" evidence="6">
    <location>
        <begin position="225"/>
        <end position="365"/>
    </location>
</feature>
<dbReference type="InterPro" id="IPR007111">
    <property type="entry name" value="NACHT_NTPase"/>
</dbReference>
<protein>
    <submittedName>
        <fullName evidence="7">Protein NLRC5</fullName>
    </submittedName>
</protein>
<dbReference type="Pfam" id="PF17776">
    <property type="entry name" value="NLRC4_HD2"/>
    <property type="match status" value="1"/>
</dbReference>
<dbReference type="GO" id="GO:0005524">
    <property type="term" value="F:ATP binding"/>
    <property type="evidence" value="ECO:0007669"/>
    <property type="project" value="UniProtKB-KW"/>
</dbReference>
<dbReference type="GO" id="GO:0045348">
    <property type="term" value="P:positive regulation of MHC class II biosynthetic process"/>
    <property type="evidence" value="ECO:0007669"/>
    <property type="project" value="TreeGrafter"/>
</dbReference>
<reference evidence="7" key="1">
    <citation type="submission" date="2023-04" db="EMBL/GenBank/DDBJ databases">
        <title>Chromosome-level genome of Chaenocephalus aceratus.</title>
        <authorList>
            <person name="Park H."/>
        </authorList>
    </citation>
    <scope>NUCLEOTIDE SEQUENCE</scope>
    <source>
        <strain evidence="7">DE</strain>
        <tissue evidence="7">Muscle</tissue>
    </source>
</reference>
<gene>
    <name evidence="7" type="ORF">KUDE01_029128</name>
</gene>